<evidence type="ECO:0000313" key="2">
    <source>
        <dbReference type="EMBL" id="GAA4129084.1"/>
    </source>
</evidence>
<evidence type="ECO:0000256" key="1">
    <source>
        <dbReference type="SAM" id="MobiDB-lite"/>
    </source>
</evidence>
<reference evidence="3" key="1">
    <citation type="journal article" date="2019" name="Int. J. Syst. Evol. Microbiol.">
        <title>The Global Catalogue of Microorganisms (GCM) 10K type strain sequencing project: providing services to taxonomists for standard genome sequencing and annotation.</title>
        <authorList>
            <consortium name="The Broad Institute Genomics Platform"/>
            <consortium name="The Broad Institute Genome Sequencing Center for Infectious Disease"/>
            <person name="Wu L."/>
            <person name="Ma J."/>
        </authorList>
    </citation>
    <scope>NUCLEOTIDE SEQUENCE [LARGE SCALE GENOMIC DNA]</scope>
    <source>
        <strain evidence="3">JCM 17589</strain>
    </source>
</reference>
<organism evidence="2 3">
    <name type="scientific">Streptomyces tunisiensis</name>
    <dbReference type="NCBI Taxonomy" id="948699"/>
    <lineage>
        <taxon>Bacteria</taxon>
        <taxon>Bacillati</taxon>
        <taxon>Actinomycetota</taxon>
        <taxon>Actinomycetes</taxon>
        <taxon>Kitasatosporales</taxon>
        <taxon>Streptomycetaceae</taxon>
        <taxon>Streptomyces</taxon>
    </lineage>
</organism>
<comment type="caution">
    <text evidence="2">The sequence shown here is derived from an EMBL/GenBank/DDBJ whole genome shotgun (WGS) entry which is preliminary data.</text>
</comment>
<dbReference type="Proteomes" id="UP001501845">
    <property type="component" value="Unassembled WGS sequence"/>
</dbReference>
<feature type="region of interest" description="Disordered" evidence="1">
    <location>
        <begin position="54"/>
        <end position="83"/>
    </location>
</feature>
<dbReference type="EMBL" id="BAABBU010000006">
    <property type="protein sequence ID" value="GAA4129084.1"/>
    <property type="molecule type" value="Genomic_DNA"/>
</dbReference>
<gene>
    <name evidence="2" type="ORF">GCM10022285_16230</name>
</gene>
<feature type="region of interest" description="Disordered" evidence="1">
    <location>
        <begin position="1"/>
        <end position="39"/>
    </location>
</feature>
<feature type="compositionally biased region" description="Gly residues" evidence="1">
    <location>
        <begin position="17"/>
        <end position="31"/>
    </location>
</feature>
<accession>A0ABP7Y1X6</accession>
<sequence length="83" mass="8389">MPHGGPDRGTGQVTGSVGSGTGSGGTRGGGVPSAVRVRTGRRAPTVRLCIASHCPDNATTGAARGPAQLRTSSWNSKEYREGR</sequence>
<proteinExistence type="predicted"/>
<protein>
    <submittedName>
        <fullName evidence="2">Uncharacterized protein</fullName>
    </submittedName>
</protein>
<keyword evidence="3" id="KW-1185">Reference proteome</keyword>
<evidence type="ECO:0000313" key="3">
    <source>
        <dbReference type="Proteomes" id="UP001501845"/>
    </source>
</evidence>
<name>A0ABP7Y1X6_9ACTN</name>